<comment type="subcellular location">
    <subcellularLocation>
        <location evidence="1">Endoplasmic reticulum membrane</location>
        <topology evidence="1">Multi-pass membrane protein</topology>
    </subcellularLocation>
</comment>
<dbReference type="Gramene" id="AUR62032779-RA">
    <property type="protein sequence ID" value="AUR62032779-RA:cds"/>
    <property type="gene ID" value="AUR62032779"/>
</dbReference>
<dbReference type="AlphaFoldDB" id="A0A803MNC8"/>
<organism evidence="9 10">
    <name type="scientific">Chenopodium quinoa</name>
    <name type="common">Quinoa</name>
    <dbReference type="NCBI Taxonomy" id="63459"/>
    <lineage>
        <taxon>Eukaryota</taxon>
        <taxon>Viridiplantae</taxon>
        <taxon>Streptophyta</taxon>
        <taxon>Embryophyta</taxon>
        <taxon>Tracheophyta</taxon>
        <taxon>Spermatophyta</taxon>
        <taxon>Magnoliopsida</taxon>
        <taxon>eudicotyledons</taxon>
        <taxon>Gunneridae</taxon>
        <taxon>Pentapetalae</taxon>
        <taxon>Caryophyllales</taxon>
        <taxon>Chenopodiaceae</taxon>
        <taxon>Chenopodioideae</taxon>
        <taxon>Atripliceae</taxon>
        <taxon>Chenopodium</taxon>
    </lineage>
</organism>
<keyword evidence="10" id="KW-1185">Reference proteome</keyword>
<evidence type="ECO:0000256" key="3">
    <source>
        <dbReference type="ARBA" id="ARBA00020827"/>
    </source>
</evidence>
<dbReference type="InterPro" id="IPR008504">
    <property type="entry name" value="Emc6"/>
</dbReference>
<evidence type="ECO:0000256" key="7">
    <source>
        <dbReference type="ARBA" id="ARBA00023136"/>
    </source>
</evidence>
<evidence type="ECO:0000256" key="1">
    <source>
        <dbReference type="ARBA" id="ARBA00004477"/>
    </source>
</evidence>
<dbReference type="GO" id="GO:0034975">
    <property type="term" value="P:protein folding in endoplasmic reticulum"/>
    <property type="evidence" value="ECO:0007669"/>
    <property type="project" value="TreeGrafter"/>
</dbReference>
<dbReference type="Proteomes" id="UP000596660">
    <property type="component" value="Unplaced"/>
</dbReference>
<keyword evidence="6 8" id="KW-1133">Transmembrane helix</keyword>
<sequence length="209" mass="22665">MSADATSSVYSQNLKGDLNAPYINAENVQSNMKVIYYRSLLLAFRISQRKVGAPRLLGVRLECGGSRPVGVANRSKRPSSLVELFASTSSIFFLLASNKVEKCSDMAAFTCSDMVFRASAMAAFTTSATLRGTLAIDRTFMSIVGGIIAGILGFTGLTGFIFYFLVMAVTSVGLTAKAKFSIHTYFDSWNRILLDGFLGGLMVLFSFVY</sequence>
<evidence type="ECO:0000313" key="10">
    <source>
        <dbReference type="Proteomes" id="UP000596660"/>
    </source>
</evidence>
<dbReference type="Pfam" id="PF07019">
    <property type="entry name" value="EMC6"/>
    <property type="match status" value="1"/>
</dbReference>
<reference evidence="9" key="2">
    <citation type="submission" date="2021-03" db="UniProtKB">
        <authorList>
            <consortium name="EnsemblPlants"/>
        </authorList>
    </citation>
    <scope>IDENTIFICATION</scope>
</reference>
<keyword evidence="4 8" id="KW-0812">Transmembrane</keyword>
<accession>A0A803MNC8</accession>
<feature type="transmembrane region" description="Helical" evidence="8">
    <location>
        <begin position="189"/>
        <end position="208"/>
    </location>
</feature>
<feature type="transmembrane region" description="Helical" evidence="8">
    <location>
        <begin position="140"/>
        <end position="169"/>
    </location>
</feature>
<keyword evidence="7 8" id="KW-0472">Membrane</keyword>
<evidence type="ECO:0000256" key="2">
    <source>
        <dbReference type="ARBA" id="ARBA00009436"/>
    </source>
</evidence>
<dbReference type="GO" id="GO:0000045">
    <property type="term" value="P:autophagosome assembly"/>
    <property type="evidence" value="ECO:0007669"/>
    <property type="project" value="TreeGrafter"/>
</dbReference>
<evidence type="ECO:0000256" key="5">
    <source>
        <dbReference type="ARBA" id="ARBA00022824"/>
    </source>
</evidence>
<proteinExistence type="inferred from homology"/>
<evidence type="ECO:0000256" key="6">
    <source>
        <dbReference type="ARBA" id="ARBA00022989"/>
    </source>
</evidence>
<evidence type="ECO:0000313" key="9">
    <source>
        <dbReference type="EnsemblPlants" id="AUR62032779-RA:cds"/>
    </source>
</evidence>
<reference evidence="9" key="1">
    <citation type="journal article" date="2017" name="Nature">
        <title>The genome of Chenopodium quinoa.</title>
        <authorList>
            <person name="Jarvis D.E."/>
            <person name="Ho Y.S."/>
            <person name="Lightfoot D.J."/>
            <person name="Schmoeckel S.M."/>
            <person name="Li B."/>
            <person name="Borm T.J.A."/>
            <person name="Ohyanagi H."/>
            <person name="Mineta K."/>
            <person name="Michell C.T."/>
            <person name="Saber N."/>
            <person name="Kharbatia N.M."/>
            <person name="Rupper R.R."/>
            <person name="Sharp A.R."/>
            <person name="Dally N."/>
            <person name="Boughton B.A."/>
            <person name="Woo Y.H."/>
            <person name="Gao G."/>
            <person name="Schijlen E.G.W.M."/>
            <person name="Guo X."/>
            <person name="Momin A.A."/>
            <person name="Negrao S."/>
            <person name="Al-Babili S."/>
            <person name="Gehring C."/>
            <person name="Roessner U."/>
            <person name="Jung C."/>
            <person name="Murphy K."/>
            <person name="Arold S.T."/>
            <person name="Gojobori T."/>
            <person name="van der Linden C.G."/>
            <person name="van Loo E.N."/>
            <person name="Jellen E.N."/>
            <person name="Maughan P.J."/>
            <person name="Tester M."/>
        </authorList>
    </citation>
    <scope>NUCLEOTIDE SEQUENCE [LARGE SCALE GENOMIC DNA]</scope>
    <source>
        <strain evidence="9">cv. PI 614886</strain>
    </source>
</reference>
<protein>
    <recommendedName>
        <fullName evidence="3">ER membrane protein complex subunit 6</fullName>
    </recommendedName>
</protein>
<dbReference type="GO" id="GO:0072546">
    <property type="term" value="C:EMC complex"/>
    <property type="evidence" value="ECO:0007669"/>
    <property type="project" value="InterPro"/>
</dbReference>
<name>A0A803MNC8_CHEQI</name>
<dbReference type="PANTHER" id="PTHR20994">
    <property type="entry name" value="ER MEMBRANE PROTEIN COMPLEX SUBUNIT 6"/>
    <property type="match status" value="1"/>
</dbReference>
<dbReference type="InterPro" id="IPR029008">
    <property type="entry name" value="EMC6-like"/>
</dbReference>
<dbReference type="EnsemblPlants" id="AUR62032779-RA">
    <property type="protein sequence ID" value="AUR62032779-RA:cds"/>
    <property type="gene ID" value="AUR62032779"/>
</dbReference>
<evidence type="ECO:0000256" key="8">
    <source>
        <dbReference type="SAM" id="Phobius"/>
    </source>
</evidence>
<evidence type="ECO:0000256" key="4">
    <source>
        <dbReference type="ARBA" id="ARBA00022692"/>
    </source>
</evidence>
<keyword evidence="5" id="KW-0256">Endoplasmic reticulum</keyword>
<comment type="similarity">
    <text evidence="2">Belongs to the EMC6 family.</text>
</comment>
<dbReference type="PANTHER" id="PTHR20994:SF0">
    <property type="entry name" value="ER MEMBRANE PROTEIN COMPLEX SUBUNIT 6"/>
    <property type="match status" value="1"/>
</dbReference>